<dbReference type="Proteomes" id="UP000789920">
    <property type="component" value="Unassembled WGS sequence"/>
</dbReference>
<evidence type="ECO:0000313" key="2">
    <source>
        <dbReference type="Proteomes" id="UP000789920"/>
    </source>
</evidence>
<name>A0ACA9MKU0_9GLOM</name>
<dbReference type="EMBL" id="CAJVQC010009001">
    <property type="protein sequence ID" value="CAG8599021.1"/>
    <property type="molecule type" value="Genomic_DNA"/>
</dbReference>
<evidence type="ECO:0000313" key="1">
    <source>
        <dbReference type="EMBL" id="CAG8599021.1"/>
    </source>
</evidence>
<proteinExistence type="predicted"/>
<sequence>GHGGQVEDLDGDEDDGFDETILPLDHEQSGQIIDDEMHDIMVRPLQPGVVKEYNILSDGGNTLMTAGMSYLRGDLNGIKTSIMSFGKKVVSGNKIAEQNRVNKLSHADVIMFSGCKDSQTSADANEAGQNTGAILRRNQYQTYQQLLNSIREILAGKYSQKPQLSTSHPMDMNLLFMM</sequence>
<feature type="non-terminal residue" evidence="1">
    <location>
        <position position="1"/>
    </location>
</feature>
<comment type="caution">
    <text evidence="1">The sequence shown here is derived from an EMBL/GenBank/DDBJ whole genome shotgun (WGS) entry which is preliminary data.</text>
</comment>
<accession>A0ACA9MKU0</accession>
<keyword evidence="2" id="KW-1185">Reference proteome</keyword>
<organism evidence="1 2">
    <name type="scientific">Racocetra persica</name>
    <dbReference type="NCBI Taxonomy" id="160502"/>
    <lineage>
        <taxon>Eukaryota</taxon>
        <taxon>Fungi</taxon>
        <taxon>Fungi incertae sedis</taxon>
        <taxon>Mucoromycota</taxon>
        <taxon>Glomeromycotina</taxon>
        <taxon>Glomeromycetes</taxon>
        <taxon>Diversisporales</taxon>
        <taxon>Gigasporaceae</taxon>
        <taxon>Racocetra</taxon>
    </lineage>
</organism>
<gene>
    <name evidence="1" type="ORF">RPERSI_LOCUS5838</name>
</gene>
<protein>
    <submittedName>
        <fullName evidence="1">27463_t:CDS:1</fullName>
    </submittedName>
</protein>
<reference evidence="1" key="1">
    <citation type="submission" date="2021-06" db="EMBL/GenBank/DDBJ databases">
        <authorList>
            <person name="Kallberg Y."/>
            <person name="Tangrot J."/>
            <person name="Rosling A."/>
        </authorList>
    </citation>
    <scope>NUCLEOTIDE SEQUENCE</scope>
    <source>
        <strain evidence="1">MA461A</strain>
    </source>
</reference>